<dbReference type="EMBL" id="BMCK01000002">
    <property type="protein sequence ID" value="GGD15866.1"/>
    <property type="molecule type" value="Genomic_DNA"/>
</dbReference>
<dbReference type="HAMAP" id="MF_00758">
    <property type="entry name" value="UPF0301"/>
    <property type="match status" value="1"/>
</dbReference>
<evidence type="ECO:0000313" key="6">
    <source>
        <dbReference type="Proteomes" id="UP000630594"/>
    </source>
</evidence>
<dbReference type="PANTHER" id="PTHR30327:SF1">
    <property type="entry name" value="UPF0301 PROTEIN YQGE"/>
    <property type="match status" value="1"/>
</dbReference>
<dbReference type="RefSeq" id="WP_135831789.1">
    <property type="nucleotide sequence ID" value="NZ_BMCK01000002.1"/>
</dbReference>
<organism evidence="4 5">
    <name type="scientific">Nocardioides daphniae</name>
    <dbReference type="NCBI Taxonomy" id="402297"/>
    <lineage>
        <taxon>Bacteria</taxon>
        <taxon>Bacillati</taxon>
        <taxon>Actinomycetota</taxon>
        <taxon>Actinomycetes</taxon>
        <taxon>Propionibacteriales</taxon>
        <taxon>Nocardioidaceae</taxon>
        <taxon>Nocardioides</taxon>
    </lineage>
</organism>
<dbReference type="SUPFAM" id="SSF143456">
    <property type="entry name" value="VC0467-like"/>
    <property type="match status" value="1"/>
</dbReference>
<evidence type="ECO:0000313" key="4">
    <source>
        <dbReference type="EMBL" id="QCC76741.1"/>
    </source>
</evidence>
<accession>A0A4P7UAZ7</accession>
<name>A0A4P7UAZ7_9ACTN</name>
<reference evidence="6" key="3">
    <citation type="journal article" date="2019" name="Int. J. Syst. Evol. Microbiol.">
        <title>The Global Catalogue of Microorganisms (GCM) 10K type strain sequencing project: providing services to taxonomists for standard genome sequencing and annotation.</title>
        <authorList>
            <consortium name="The Broad Institute Genomics Platform"/>
            <consortium name="The Broad Institute Genome Sequencing Center for Infectious Disease"/>
            <person name="Wu L."/>
            <person name="Ma J."/>
        </authorList>
    </citation>
    <scope>NUCLEOTIDE SEQUENCE [LARGE SCALE GENOMIC DNA]</scope>
    <source>
        <strain evidence="6">CCM 7403</strain>
    </source>
</reference>
<gene>
    <name evidence="4" type="ORF">E2C04_05010</name>
    <name evidence="3" type="ORF">GCM10007231_13630</name>
</gene>
<proteinExistence type="inferred from homology"/>
<keyword evidence="6" id="KW-1185">Reference proteome</keyword>
<evidence type="ECO:0000256" key="1">
    <source>
        <dbReference type="ARBA" id="ARBA00009600"/>
    </source>
</evidence>
<dbReference type="KEGG" id="ndp:E2C04_05010"/>
<dbReference type="Pfam" id="PF02622">
    <property type="entry name" value="DUF179"/>
    <property type="match status" value="1"/>
</dbReference>
<dbReference type="AlphaFoldDB" id="A0A4P7UAZ7"/>
<sequence length="195" mass="20711">MGIRTPGARDVTAVAPGMLLVAQPAMGDPNFSETVVLILDVDEDGALGVVLNRPSPLLVAAVFEEWRDLVGEPEVLFRGGPVGTDGALALALLRDPAEAPEGFRTVLGRLGVLDLETPVEVVEPALARVRIFAGYAGWGPGQLADEVAEGAWYVVPAEPGDVFAEDCDDLVREVLRRQPGELAWHSTRPADPDLN</sequence>
<dbReference type="NCBIfam" id="NF001270">
    <property type="entry name" value="PRK00228.2-2"/>
    <property type="match status" value="1"/>
</dbReference>
<dbReference type="OrthoDB" id="9807486at2"/>
<evidence type="ECO:0000313" key="3">
    <source>
        <dbReference type="EMBL" id="GGD15866.1"/>
    </source>
</evidence>
<reference evidence="4" key="4">
    <citation type="submission" date="2019-03" db="EMBL/GenBank/DDBJ databases">
        <authorList>
            <person name="Huang Y."/>
        </authorList>
    </citation>
    <scope>NUCLEOTIDE SEQUENCE</scope>
    <source>
        <strain evidence="4">JCM 16608</strain>
    </source>
</reference>
<dbReference type="Proteomes" id="UP000630594">
    <property type="component" value="Unassembled WGS sequence"/>
</dbReference>
<dbReference type="EMBL" id="CP038462">
    <property type="protein sequence ID" value="QCC76741.1"/>
    <property type="molecule type" value="Genomic_DNA"/>
</dbReference>
<evidence type="ECO:0000313" key="5">
    <source>
        <dbReference type="Proteomes" id="UP000297025"/>
    </source>
</evidence>
<reference evidence="3" key="2">
    <citation type="journal article" date="2014" name="Int. J. Syst. Evol. Microbiol.">
        <title>Complete genome of a new Firmicutes species belonging to the dominant human colonic microbiota ('Ruminococcus bicirculans') reveals two chromosomes and a selective capacity to utilize plant glucans.</title>
        <authorList>
            <consortium name="NISC Comparative Sequencing Program"/>
            <person name="Wegmann U."/>
            <person name="Louis P."/>
            <person name="Goesmann A."/>
            <person name="Henrissat B."/>
            <person name="Duncan S.H."/>
            <person name="Flint H.J."/>
        </authorList>
    </citation>
    <scope>NUCLEOTIDE SEQUENCE</scope>
    <source>
        <strain evidence="3">CCM 7403</strain>
    </source>
</reference>
<reference evidence="3" key="5">
    <citation type="submission" date="2024-05" db="EMBL/GenBank/DDBJ databases">
        <authorList>
            <person name="Sun Q."/>
            <person name="Sedlacek I."/>
        </authorList>
    </citation>
    <scope>NUCLEOTIDE SEQUENCE</scope>
    <source>
        <strain evidence="3">CCM 7403</strain>
    </source>
</reference>
<comment type="similarity">
    <text evidence="1 2">Belongs to the UPF0301 (AlgH) family.</text>
</comment>
<dbReference type="InterPro" id="IPR003774">
    <property type="entry name" value="AlgH-like"/>
</dbReference>
<protein>
    <recommendedName>
        <fullName evidence="2">UPF0301 protein E2C04_05010</fullName>
    </recommendedName>
</protein>
<evidence type="ECO:0000256" key="2">
    <source>
        <dbReference type="HAMAP-Rule" id="MF_00758"/>
    </source>
</evidence>
<dbReference type="Proteomes" id="UP000297025">
    <property type="component" value="Chromosome"/>
</dbReference>
<dbReference type="GO" id="GO:0005829">
    <property type="term" value="C:cytosol"/>
    <property type="evidence" value="ECO:0007669"/>
    <property type="project" value="TreeGrafter"/>
</dbReference>
<dbReference type="PANTHER" id="PTHR30327">
    <property type="entry name" value="UNCHARACTERIZED PROTEIN YQGE"/>
    <property type="match status" value="1"/>
</dbReference>
<reference evidence="4 5" key="1">
    <citation type="journal article" date="2008" name="Int. J. Syst. Evol. Microbiol.">
        <title>Nocardioides daphniae sp. nov., isolated from Daphnia cucullata (Crustacea: Cladocera).</title>
        <authorList>
            <person name="Toth E.M."/>
            <person name="Keki Z."/>
            <person name="Homonnay Z.G."/>
            <person name="Borsodi A.K."/>
            <person name="Marialigeti K."/>
            <person name="Schumann P."/>
        </authorList>
    </citation>
    <scope>NUCLEOTIDE SEQUENCE [LARGE SCALE GENOMIC DNA]</scope>
    <source>
        <strain evidence="4 5">JCM 16608</strain>
    </source>
</reference>
<dbReference type="Gene3D" id="3.40.1740.10">
    <property type="entry name" value="VC0467-like"/>
    <property type="match status" value="1"/>
</dbReference>